<reference evidence="2" key="1">
    <citation type="submission" date="2021-01" db="EMBL/GenBank/DDBJ databases">
        <authorList>
            <consortium name="Genoscope - CEA"/>
            <person name="William W."/>
        </authorList>
    </citation>
    <scope>NUCLEOTIDE SEQUENCE</scope>
</reference>
<feature type="non-terminal residue" evidence="2">
    <location>
        <position position="1"/>
    </location>
</feature>
<evidence type="ECO:0000313" key="2">
    <source>
        <dbReference type="EMBL" id="CAF2331431.1"/>
    </source>
</evidence>
<keyword evidence="1" id="KW-0812">Transmembrane</keyword>
<feature type="transmembrane region" description="Helical" evidence="1">
    <location>
        <begin position="59"/>
        <end position="92"/>
    </location>
</feature>
<organism evidence="2">
    <name type="scientific">Brassica napus</name>
    <name type="common">Rape</name>
    <dbReference type="NCBI Taxonomy" id="3708"/>
    <lineage>
        <taxon>Eukaryota</taxon>
        <taxon>Viridiplantae</taxon>
        <taxon>Streptophyta</taxon>
        <taxon>Embryophyta</taxon>
        <taxon>Tracheophyta</taxon>
        <taxon>Spermatophyta</taxon>
        <taxon>Magnoliopsida</taxon>
        <taxon>eudicotyledons</taxon>
        <taxon>Gunneridae</taxon>
        <taxon>Pentapetalae</taxon>
        <taxon>rosids</taxon>
        <taxon>malvids</taxon>
        <taxon>Brassicales</taxon>
        <taxon>Brassicaceae</taxon>
        <taxon>Brassiceae</taxon>
        <taxon>Brassica</taxon>
    </lineage>
</organism>
<keyword evidence="1" id="KW-1133">Transmembrane helix</keyword>
<keyword evidence="1" id="KW-0472">Membrane</keyword>
<dbReference type="Proteomes" id="UP001295469">
    <property type="component" value="Chromosome A10"/>
</dbReference>
<gene>
    <name evidence="2" type="ORF">DARMORV10_A10P14770.1</name>
</gene>
<accession>A0A817BK79</accession>
<sequence>CFIARFNLRFSRSLPGMDGSGGVACPAPAPVSHLSIDGRPALTPETTPSSSVMVCRHLAFLLVLVVLFTGLIGLCLISLIRGAGFNLGLVAWRLWMRSRIDR</sequence>
<protein>
    <submittedName>
        <fullName evidence="2">(rape) hypothetical protein</fullName>
    </submittedName>
</protein>
<name>A0A817BK79_BRANA</name>
<proteinExistence type="predicted"/>
<evidence type="ECO:0000256" key="1">
    <source>
        <dbReference type="SAM" id="Phobius"/>
    </source>
</evidence>
<dbReference type="AlphaFoldDB" id="A0A817BK79"/>
<dbReference type="EMBL" id="HG994364">
    <property type="protein sequence ID" value="CAF2331431.1"/>
    <property type="molecule type" value="Genomic_DNA"/>
</dbReference>